<proteinExistence type="predicted"/>
<dbReference type="AlphaFoldDB" id="A0A4Q2KAK8"/>
<keyword evidence="4" id="KW-1185">Reference proteome</keyword>
<evidence type="ECO:0000313" key="3">
    <source>
        <dbReference type="EMBL" id="RXZ60930.1"/>
    </source>
</evidence>
<dbReference type="SUPFAM" id="SSF53474">
    <property type="entry name" value="alpha/beta-Hydrolases"/>
    <property type="match status" value="1"/>
</dbReference>
<evidence type="ECO:0000313" key="4">
    <source>
        <dbReference type="Proteomes" id="UP000291269"/>
    </source>
</evidence>
<dbReference type="Pfam" id="PF00326">
    <property type="entry name" value="Peptidase_S9"/>
    <property type="match status" value="1"/>
</dbReference>
<accession>A0A4Q2KAK8</accession>
<comment type="caution">
    <text evidence="3">The sequence shown here is derived from an EMBL/GenBank/DDBJ whole genome shotgun (WGS) entry which is preliminary data.</text>
</comment>
<gene>
    <name evidence="3" type="ORF">ESZ91_00650</name>
</gene>
<dbReference type="EMBL" id="SDOZ01000002">
    <property type="protein sequence ID" value="RXZ60930.1"/>
    <property type="molecule type" value="Genomic_DNA"/>
</dbReference>
<dbReference type="Gene3D" id="3.40.50.1820">
    <property type="entry name" value="alpha/beta hydrolase"/>
    <property type="match status" value="1"/>
</dbReference>
<protein>
    <recommendedName>
        <fullName evidence="2">Peptidase S9 prolyl oligopeptidase catalytic domain-containing protein</fullName>
    </recommendedName>
</protein>
<evidence type="ECO:0000256" key="1">
    <source>
        <dbReference type="SAM" id="SignalP"/>
    </source>
</evidence>
<keyword evidence="1" id="KW-0732">Signal</keyword>
<dbReference type="OrthoDB" id="108903at2"/>
<reference evidence="3 4" key="1">
    <citation type="journal article" date="2019" name="Gut">
        <title>Antibiotics-induced monodominance of a novel gut bacterial order.</title>
        <authorList>
            <person name="Hildebrand F."/>
            <person name="Moitinho-Silva L."/>
            <person name="Blasche S."/>
            <person name="Jahn M.T."/>
            <person name="Gossmann T.I."/>
            <person name="Heuerta-Cepas J."/>
            <person name="Hercog R."/>
            <person name="Luetge M."/>
            <person name="Bahram M."/>
            <person name="Pryszlak A."/>
            <person name="Alves R.J."/>
            <person name="Waszak S.M."/>
            <person name="Zhu A."/>
            <person name="Ye L."/>
            <person name="Costea P.I."/>
            <person name="Aalvink S."/>
            <person name="Belzer C."/>
            <person name="Forslund S.K."/>
            <person name="Sunagawa S."/>
            <person name="Hentschel U."/>
            <person name="Merten C."/>
            <person name="Patil K.R."/>
            <person name="Benes V."/>
            <person name="Bork P."/>
        </authorList>
    </citation>
    <scope>NUCLEOTIDE SEQUENCE [LARGE SCALE GENOMIC DNA]</scope>
    <source>
        <strain evidence="3 4">HDS1380</strain>
    </source>
</reference>
<dbReference type="InterPro" id="IPR001375">
    <property type="entry name" value="Peptidase_S9_cat"/>
</dbReference>
<feature type="domain" description="Peptidase S9 prolyl oligopeptidase catalytic" evidence="2">
    <location>
        <begin position="159"/>
        <end position="225"/>
    </location>
</feature>
<organism evidence="3 4">
    <name type="scientific">Candidatus Borkfalkia ceftriaxoniphila</name>
    <dbReference type="NCBI Taxonomy" id="2508949"/>
    <lineage>
        <taxon>Bacteria</taxon>
        <taxon>Bacillati</taxon>
        <taxon>Bacillota</taxon>
        <taxon>Clostridia</taxon>
        <taxon>Christensenellales</taxon>
        <taxon>Christensenellaceae</taxon>
        <taxon>Candidatus Borkfalkia</taxon>
    </lineage>
</organism>
<sequence length="409" mass="44984">MKMKKLVFLIAMIMLCSIGFAGCGGKTSESDSLWDFEALEKQTPETEDAGYTYAGNENIKGIYFEGAEYNGEATKIFAFVGVPETEKPTNGYPAMVLVHGGLGQAYGDWVKLWTDRGYVAIALSVDANMTDSANKASLNERGGPRISITPADMKNPANSWEYISVANIIACHNILRSMDSVDKTNVGITGISWGSYLTCITVGVDTRFKFGIPVYGAGYNHEDVTGELAGVFQMDDESLAIYRERFDPSVYMKHCKIPMFWLAGANDHAFSLACNQKCADLNQGRNTYSWRGKLTHGQQPGDGSGLHEIFVFADEMTKSEKGLLRVSEGEVQSGGISLRVENVGAAKADFYWSSYPLEYWHDAMNVWERESVAIDGDTLRTAVPQTAVFGFVEITDENGNIVSSRLFTF</sequence>
<dbReference type="GO" id="GO:0006508">
    <property type="term" value="P:proteolysis"/>
    <property type="evidence" value="ECO:0007669"/>
    <property type="project" value="InterPro"/>
</dbReference>
<dbReference type="Proteomes" id="UP000291269">
    <property type="component" value="Unassembled WGS sequence"/>
</dbReference>
<feature type="signal peptide" evidence="1">
    <location>
        <begin position="1"/>
        <end position="21"/>
    </location>
</feature>
<feature type="chain" id="PRO_5020558987" description="Peptidase S9 prolyl oligopeptidase catalytic domain-containing protein" evidence="1">
    <location>
        <begin position="22"/>
        <end position="409"/>
    </location>
</feature>
<dbReference type="GO" id="GO:0008236">
    <property type="term" value="F:serine-type peptidase activity"/>
    <property type="evidence" value="ECO:0007669"/>
    <property type="project" value="InterPro"/>
</dbReference>
<name>A0A4Q2KAK8_9FIRM</name>
<dbReference type="PROSITE" id="PS51257">
    <property type="entry name" value="PROKAR_LIPOPROTEIN"/>
    <property type="match status" value="1"/>
</dbReference>
<dbReference type="InterPro" id="IPR029058">
    <property type="entry name" value="AB_hydrolase_fold"/>
</dbReference>
<evidence type="ECO:0000259" key="2">
    <source>
        <dbReference type="Pfam" id="PF00326"/>
    </source>
</evidence>